<feature type="region of interest" description="Disordered" evidence="10">
    <location>
        <begin position="250"/>
        <end position="282"/>
    </location>
</feature>
<reference evidence="11" key="2">
    <citation type="submission" date="2025-08" db="UniProtKB">
        <authorList>
            <consortium name="Ensembl"/>
        </authorList>
    </citation>
    <scope>IDENTIFICATION</scope>
</reference>
<feature type="compositionally biased region" description="Acidic residues" evidence="10">
    <location>
        <begin position="516"/>
        <end position="525"/>
    </location>
</feature>
<dbReference type="PANTHER" id="PTHR16299">
    <property type="entry name" value="CENTROSOMAL PROTEIN KIZUNA"/>
    <property type="match status" value="1"/>
</dbReference>
<evidence type="ECO:0000256" key="3">
    <source>
        <dbReference type="ARBA" id="ARBA00010767"/>
    </source>
</evidence>
<keyword evidence="6" id="KW-0206">Cytoskeleton</keyword>
<keyword evidence="12" id="KW-1185">Reference proteome</keyword>
<evidence type="ECO:0000313" key="11">
    <source>
        <dbReference type="Ensembl" id="ENSDCDP00010035274.1"/>
    </source>
</evidence>
<protein>
    <recommendedName>
        <fullName evidence="4">Centrosomal protein kizuna</fullName>
    </recommendedName>
    <alternativeName>
        <fullName evidence="9">Polo-like kinase 1 substrate 1</fullName>
    </alternativeName>
</protein>
<evidence type="ECO:0000256" key="1">
    <source>
        <dbReference type="ARBA" id="ARBA00004120"/>
    </source>
</evidence>
<feature type="compositionally biased region" description="Polar residues" evidence="10">
    <location>
        <begin position="461"/>
        <end position="473"/>
    </location>
</feature>
<evidence type="ECO:0000256" key="5">
    <source>
        <dbReference type="ARBA" id="ARBA00022490"/>
    </source>
</evidence>
<dbReference type="Proteomes" id="UP000694580">
    <property type="component" value="Chromosome 1"/>
</dbReference>
<feature type="region of interest" description="Disordered" evidence="10">
    <location>
        <begin position="187"/>
        <end position="213"/>
    </location>
</feature>
<dbReference type="AlphaFoldDB" id="A0AAY4CRE2"/>
<evidence type="ECO:0000256" key="2">
    <source>
        <dbReference type="ARBA" id="ARBA00004300"/>
    </source>
</evidence>
<evidence type="ECO:0000256" key="4">
    <source>
        <dbReference type="ARBA" id="ARBA00013872"/>
    </source>
</evidence>
<evidence type="ECO:0000313" key="12">
    <source>
        <dbReference type="Proteomes" id="UP000694580"/>
    </source>
</evidence>
<comment type="similarity">
    <text evidence="3">Belongs to the kizuna family.</text>
</comment>
<dbReference type="GeneTree" id="ENSGT00390000010121"/>
<dbReference type="PANTHER" id="PTHR16299:SF2">
    <property type="entry name" value="CENTROSOMAL PROTEIN KIZUNA"/>
    <property type="match status" value="1"/>
</dbReference>
<evidence type="ECO:0000256" key="7">
    <source>
        <dbReference type="ARBA" id="ARBA00023273"/>
    </source>
</evidence>
<dbReference type="InterPro" id="IPR026742">
    <property type="entry name" value="Centrosomal_kizuma"/>
</dbReference>
<name>A0AAY4CRE2_9TELE</name>
<comment type="function">
    <text evidence="8">Centrosomal protein required for establishing a robust mitotic centrosome architecture that can endure the forces that converge on the centrosomes during spindle formation. Required for stabilizing the expanded pericentriolar material around the centriole.</text>
</comment>
<evidence type="ECO:0000256" key="8">
    <source>
        <dbReference type="ARBA" id="ARBA00024919"/>
    </source>
</evidence>
<evidence type="ECO:0000256" key="6">
    <source>
        <dbReference type="ARBA" id="ARBA00023212"/>
    </source>
</evidence>
<dbReference type="GO" id="GO:0005813">
    <property type="term" value="C:centrosome"/>
    <property type="evidence" value="ECO:0007669"/>
    <property type="project" value="UniProtKB-SubCell"/>
</dbReference>
<comment type="subcellular location">
    <subcellularLocation>
        <location evidence="1">Cytoplasm</location>
        <location evidence="1">Cytoskeleton</location>
        <location evidence="1">Cilium basal body</location>
    </subcellularLocation>
    <subcellularLocation>
        <location evidence="2">Cytoplasm</location>
        <location evidence="2">Cytoskeleton</location>
        <location evidence="2">Microtubule organizing center</location>
        <location evidence="2">Centrosome</location>
    </subcellularLocation>
</comment>
<evidence type="ECO:0000256" key="10">
    <source>
        <dbReference type="SAM" id="MobiDB-lite"/>
    </source>
</evidence>
<keyword evidence="5" id="KW-0963">Cytoplasm</keyword>
<keyword evidence="7" id="KW-0966">Cell projection</keyword>
<feature type="region of interest" description="Disordered" evidence="10">
    <location>
        <begin position="507"/>
        <end position="527"/>
    </location>
</feature>
<reference evidence="11" key="3">
    <citation type="submission" date="2025-09" db="UniProtKB">
        <authorList>
            <consortium name="Ensembl"/>
        </authorList>
    </citation>
    <scope>IDENTIFICATION</scope>
</reference>
<feature type="compositionally biased region" description="Polar residues" evidence="10">
    <location>
        <begin position="250"/>
        <end position="267"/>
    </location>
</feature>
<sequence>MDFCNDAYFEKVGNLQKKIHERPVSHILWCKRYYRAQLKCAKLRRHLEEACAREQHARARNCELLKNVDSMLSQAERYKADCSTLHQIKGSSLNGPPEHNSSPNFAKGLYQPSVIFAARQTARDLAADPSTSVLSLQLSDLAPNHCLRSSLQSALLKGAKVSKGDAGASLSDDILNSNRFPDDILLSDKHQKGAPGVTSDCGSAARASTPLGSDRLPSPHVTLAGAELLLPSLLSETTIHSLSPYSKNDLRVSSSQLHPREASQLSSPYKPHNSDGDFSDSVSEESALGRNVQISPRILSMGFCIDQNLFIWTAPAWGSDVELEACEAVAAEQLQRLSWSTSKGCLLPWELVRGNSASAEPEKIRSCVPHDGVALWDRWLQHVFCLREENVLSTEEIIQVFTSLLVERAASYTEKAEELLNNLLNTLPLASPTEDSEESSSCGLPSLLNDSGEIKPARPISRNSHSAGSQAVQSGEEDSADQSPVESIPIRDTKAYHLLKQSATLEGQWRSKSRDEEDDEDDIVEGPDLSVNGVCITCFFPAFWGESDDSSSDIEIALRPQSWNPTSDDDFYD</sequence>
<evidence type="ECO:0000256" key="9">
    <source>
        <dbReference type="ARBA" id="ARBA00031153"/>
    </source>
</evidence>
<dbReference type="Ensembl" id="ENSDCDT00010044011.1">
    <property type="protein sequence ID" value="ENSDCDP00010035274.1"/>
    <property type="gene ID" value="ENSDCDG00010022723.1"/>
</dbReference>
<accession>A0AAY4CRE2</accession>
<feature type="region of interest" description="Disordered" evidence="10">
    <location>
        <begin position="453"/>
        <end position="485"/>
    </location>
</feature>
<dbReference type="GO" id="GO:0007051">
    <property type="term" value="P:spindle organization"/>
    <property type="evidence" value="ECO:0007669"/>
    <property type="project" value="InterPro"/>
</dbReference>
<organism evidence="11 12">
    <name type="scientific">Denticeps clupeoides</name>
    <name type="common">denticle herring</name>
    <dbReference type="NCBI Taxonomy" id="299321"/>
    <lineage>
        <taxon>Eukaryota</taxon>
        <taxon>Metazoa</taxon>
        <taxon>Chordata</taxon>
        <taxon>Craniata</taxon>
        <taxon>Vertebrata</taxon>
        <taxon>Euteleostomi</taxon>
        <taxon>Actinopterygii</taxon>
        <taxon>Neopterygii</taxon>
        <taxon>Teleostei</taxon>
        <taxon>Clupei</taxon>
        <taxon>Clupeiformes</taxon>
        <taxon>Denticipitoidei</taxon>
        <taxon>Denticipitidae</taxon>
        <taxon>Denticeps</taxon>
    </lineage>
</organism>
<gene>
    <name evidence="11" type="primary">KIZ</name>
</gene>
<reference evidence="11 12" key="1">
    <citation type="submission" date="2020-06" db="EMBL/GenBank/DDBJ databases">
        <authorList>
            <consortium name="Wellcome Sanger Institute Data Sharing"/>
        </authorList>
    </citation>
    <scope>NUCLEOTIDE SEQUENCE [LARGE SCALE GENOMIC DNA]</scope>
</reference>
<proteinExistence type="inferred from homology"/>